<organism evidence="4">
    <name type="scientific">bioreactor metagenome</name>
    <dbReference type="NCBI Taxonomy" id="1076179"/>
    <lineage>
        <taxon>unclassified sequences</taxon>
        <taxon>metagenomes</taxon>
        <taxon>ecological metagenomes</taxon>
    </lineage>
</organism>
<feature type="domain" description="NERD" evidence="3">
    <location>
        <begin position="58"/>
        <end position="176"/>
    </location>
</feature>
<dbReference type="Pfam" id="PF08378">
    <property type="entry name" value="NERD"/>
    <property type="match status" value="1"/>
</dbReference>
<evidence type="ECO:0000313" key="4">
    <source>
        <dbReference type="EMBL" id="MPM82902.1"/>
    </source>
</evidence>
<feature type="region of interest" description="Disordered" evidence="2">
    <location>
        <begin position="260"/>
        <end position="279"/>
    </location>
</feature>
<comment type="caution">
    <text evidence="4">The sequence shown here is derived from an EMBL/GenBank/DDBJ whole genome shotgun (WGS) entry which is preliminary data.</text>
</comment>
<evidence type="ECO:0000256" key="2">
    <source>
        <dbReference type="SAM" id="MobiDB-lite"/>
    </source>
</evidence>
<dbReference type="InterPro" id="IPR027417">
    <property type="entry name" value="P-loop_NTPase"/>
</dbReference>
<dbReference type="Gene3D" id="3.40.50.300">
    <property type="entry name" value="P-loop containing nucleotide triphosphate hydrolases"/>
    <property type="match status" value="1"/>
</dbReference>
<feature type="coiled-coil region" evidence="1">
    <location>
        <begin position="24"/>
        <end position="51"/>
    </location>
</feature>
<dbReference type="InterPro" id="IPR011528">
    <property type="entry name" value="NERD"/>
</dbReference>
<reference evidence="4" key="1">
    <citation type="submission" date="2019-08" db="EMBL/GenBank/DDBJ databases">
        <authorList>
            <person name="Kucharzyk K."/>
            <person name="Murdoch R.W."/>
            <person name="Higgins S."/>
            <person name="Loffler F."/>
        </authorList>
    </citation>
    <scope>NUCLEOTIDE SEQUENCE</scope>
</reference>
<gene>
    <name evidence="4" type="ORF">SDC9_129964</name>
</gene>
<name>A0A645D2D8_9ZZZZ</name>
<evidence type="ECO:0000256" key="1">
    <source>
        <dbReference type="SAM" id="Coils"/>
    </source>
</evidence>
<feature type="compositionally biased region" description="Polar residues" evidence="2">
    <location>
        <begin position="260"/>
        <end position="276"/>
    </location>
</feature>
<proteinExistence type="predicted"/>
<sequence>MFIMRGAAMSLFDRLKEPVFLKDDSEAERQLAALQELREKASGELVDKIDEETNRVNAGIWGEQTVRFELQNSHIPMYILHDLFLEYDGLTAQIDYLIVTRKQTFMLECKNLYGNIEINNAGDFIRTITYGHHAKKEGIYSPITQNRRHLELIKQIRSAEKGNFLTKALFAKCFDENYRLIVVLANPKTVLYDRYAKKEIRQQVIRADQLAEYIRKAIANSKTESNSDKDMESLAQFFLGIHREQETDYTAKFREALETQQSQAAPSRAKATTSRPCSDARETNCLPKVRFNHDQAKSCKRAECRKRILRMLEFS</sequence>
<dbReference type="AlphaFoldDB" id="A0A645D2D8"/>
<dbReference type="EMBL" id="VSSQ01031842">
    <property type="protein sequence ID" value="MPM82902.1"/>
    <property type="molecule type" value="Genomic_DNA"/>
</dbReference>
<protein>
    <recommendedName>
        <fullName evidence="3">NERD domain-containing protein</fullName>
    </recommendedName>
</protein>
<dbReference type="PROSITE" id="PS50965">
    <property type="entry name" value="NERD"/>
    <property type="match status" value="1"/>
</dbReference>
<evidence type="ECO:0000259" key="3">
    <source>
        <dbReference type="PROSITE" id="PS50965"/>
    </source>
</evidence>
<keyword evidence="1" id="KW-0175">Coiled coil</keyword>
<accession>A0A645D2D8</accession>